<name>A0A160SZ90_9CHLR</name>
<sequence length="293" mass="31398">MREIRRRPRTADHRPRLAGEALRLAAGGWSSVVGGRRSVVAAILFALLLLLAGCARQADSWPRIREAGVLRVGIDPTFPPFALDEAGVLTGIDVDLARALATEMGLEAQFTYFGYDGLYDALLTEQVDVLLSALVIAPERTEDVAYSTPYFDAGLVLVIPEGETAINGMADLAGRTLAVELGAQAHVTALEWQNRLGDMTIQTFTSVDEALSAVQAGEADAALVDYVGGRLFLRDAATGGRPLTYLPQPVVPEPYAVVVRIADQQLLTEIDTALERLEQQGTPAAIINLHLGP</sequence>
<keyword evidence="1" id="KW-0732">Signal</keyword>
<dbReference type="RefSeq" id="WP_162292422.1">
    <property type="nucleotide sequence ID" value="NZ_LN890655.1"/>
</dbReference>
<dbReference type="KEGG" id="pbf:CFX0092_A0148"/>
<gene>
    <name evidence="3" type="ORF">CFX0092_A0148</name>
</gene>
<dbReference type="Pfam" id="PF00497">
    <property type="entry name" value="SBP_bac_3"/>
    <property type="match status" value="1"/>
</dbReference>
<evidence type="ECO:0000313" key="4">
    <source>
        <dbReference type="Proteomes" id="UP000215027"/>
    </source>
</evidence>
<dbReference type="InterPro" id="IPR001638">
    <property type="entry name" value="Solute-binding_3/MltF_N"/>
</dbReference>
<evidence type="ECO:0000259" key="2">
    <source>
        <dbReference type="SMART" id="SM00062"/>
    </source>
</evidence>
<dbReference type="AlphaFoldDB" id="A0A160SZ90"/>
<dbReference type="SUPFAM" id="SSF53850">
    <property type="entry name" value="Periplasmic binding protein-like II"/>
    <property type="match status" value="1"/>
</dbReference>
<dbReference type="Gene3D" id="3.40.190.10">
    <property type="entry name" value="Periplasmic binding protein-like II"/>
    <property type="match status" value="2"/>
</dbReference>
<reference evidence="3" key="1">
    <citation type="submission" date="2016-01" db="EMBL/GenBank/DDBJ databases">
        <authorList>
            <person name="Mcilroy J.S."/>
            <person name="Karst M S."/>
            <person name="Albertsen M."/>
        </authorList>
    </citation>
    <scope>NUCLEOTIDE SEQUENCE</scope>
    <source>
        <strain evidence="3">Cfx-K</strain>
    </source>
</reference>
<evidence type="ECO:0000256" key="1">
    <source>
        <dbReference type="ARBA" id="ARBA00022729"/>
    </source>
</evidence>
<evidence type="ECO:0000313" key="3">
    <source>
        <dbReference type="EMBL" id="CUS02029.2"/>
    </source>
</evidence>
<accession>A0A160SZ90</accession>
<keyword evidence="4" id="KW-1185">Reference proteome</keyword>
<dbReference type="EMBL" id="LN890655">
    <property type="protein sequence ID" value="CUS02029.2"/>
    <property type="molecule type" value="Genomic_DNA"/>
</dbReference>
<dbReference type="SMART" id="SM00062">
    <property type="entry name" value="PBPb"/>
    <property type="match status" value="1"/>
</dbReference>
<dbReference type="CDD" id="cd13530">
    <property type="entry name" value="PBP2_peptides_like"/>
    <property type="match status" value="1"/>
</dbReference>
<feature type="domain" description="Solute-binding protein family 3/N-terminal" evidence="2">
    <location>
        <begin position="69"/>
        <end position="293"/>
    </location>
</feature>
<dbReference type="PANTHER" id="PTHR35936">
    <property type="entry name" value="MEMBRANE-BOUND LYTIC MUREIN TRANSGLYCOSYLASE F"/>
    <property type="match status" value="1"/>
</dbReference>
<proteinExistence type="predicted"/>
<dbReference type="Proteomes" id="UP000215027">
    <property type="component" value="Chromosome I"/>
</dbReference>
<organism evidence="3 4">
    <name type="scientific">Candidatus Promineifilum breve</name>
    <dbReference type="NCBI Taxonomy" id="1806508"/>
    <lineage>
        <taxon>Bacteria</taxon>
        <taxon>Bacillati</taxon>
        <taxon>Chloroflexota</taxon>
        <taxon>Ardenticatenia</taxon>
        <taxon>Candidatus Promineifilales</taxon>
        <taxon>Candidatus Promineifilaceae</taxon>
        <taxon>Candidatus Promineifilum</taxon>
    </lineage>
</organism>
<dbReference type="PANTHER" id="PTHR35936:SF17">
    <property type="entry name" value="ARGININE-BINDING EXTRACELLULAR PROTEIN ARTP"/>
    <property type="match status" value="1"/>
</dbReference>
<protein>
    <submittedName>
        <fullName evidence="3">Extracellular solute-binding protein family 3</fullName>
    </submittedName>
</protein>